<keyword evidence="2" id="KW-1185">Reference proteome</keyword>
<comment type="caution">
    <text evidence="1">The sequence shown here is derived from an EMBL/GenBank/DDBJ whole genome shotgun (WGS) entry which is preliminary data.</text>
</comment>
<sequence>MTLQDFKSSLTQNHPSPSWSVQLQALWYDGKDQWKQAHDLVDQLDDLASAHVHAYLHRVEEDLWNARYWYNRAKQPEFKGSLEDEWETLVVLFLPKAH</sequence>
<proteinExistence type="predicted"/>
<evidence type="ECO:0000313" key="2">
    <source>
        <dbReference type="Proteomes" id="UP000435036"/>
    </source>
</evidence>
<dbReference type="EMBL" id="WSQA01000003">
    <property type="protein sequence ID" value="MVZ61270.1"/>
    <property type="molecule type" value="Genomic_DNA"/>
</dbReference>
<evidence type="ECO:0000313" key="1">
    <source>
        <dbReference type="EMBL" id="MVZ61270.1"/>
    </source>
</evidence>
<protein>
    <submittedName>
        <fullName evidence="1">Uncharacterized protein</fullName>
    </submittedName>
</protein>
<dbReference type="AlphaFoldDB" id="A0A6N8KUX1"/>
<reference evidence="1 2" key="1">
    <citation type="submission" date="2019-12" db="EMBL/GenBank/DDBJ databases">
        <authorList>
            <person name="Dong K."/>
        </authorList>
    </citation>
    <scope>NUCLEOTIDE SEQUENCE [LARGE SCALE GENOMIC DNA]</scope>
    <source>
        <strain evidence="1 2">JCM 31225</strain>
    </source>
</reference>
<dbReference type="OrthoDB" id="370799at2"/>
<name>A0A6N8KUX1_9SPHI</name>
<gene>
    <name evidence="1" type="ORF">GQF63_04475</name>
</gene>
<organism evidence="1 2">
    <name type="scientific">Sphingobacterium humi</name>
    <dbReference type="NCBI Taxonomy" id="1796905"/>
    <lineage>
        <taxon>Bacteria</taxon>
        <taxon>Pseudomonadati</taxon>
        <taxon>Bacteroidota</taxon>
        <taxon>Sphingobacteriia</taxon>
        <taxon>Sphingobacteriales</taxon>
        <taxon>Sphingobacteriaceae</taxon>
        <taxon>Sphingobacterium</taxon>
    </lineage>
</organism>
<dbReference type="RefSeq" id="WP_160367917.1">
    <property type="nucleotide sequence ID" value="NZ_WSQA01000003.1"/>
</dbReference>
<accession>A0A6N8KUX1</accession>
<dbReference type="Proteomes" id="UP000435036">
    <property type="component" value="Unassembled WGS sequence"/>
</dbReference>